<evidence type="ECO:0000313" key="4">
    <source>
        <dbReference type="EMBL" id="GIL98817.1"/>
    </source>
</evidence>
<protein>
    <recommendedName>
        <fullName evidence="2">ZN622/Rei1/Reh1 zinc finger C2H2-type domain-containing protein</fullName>
    </recommendedName>
</protein>
<feature type="domain" description="ZN622/Rei1/Reh1 zinc finger C2H2-type" evidence="2">
    <location>
        <begin position="235"/>
        <end position="333"/>
    </location>
</feature>
<dbReference type="EMBL" id="BNCP01000004">
    <property type="protein sequence ID" value="GIL72343.1"/>
    <property type="molecule type" value="Genomic_DNA"/>
</dbReference>
<gene>
    <name evidence="3" type="ORF">Vretifemale_2700</name>
    <name evidence="4" type="ORF">Vretimale_4020</name>
</gene>
<keyword evidence="6" id="KW-1185">Reference proteome</keyword>
<feature type="region of interest" description="Disordered" evidence="1">
    <location>
        <begin position="107"/>
        <end position="227"/>
    </location>
</feature>
<evidence type="ECO:0000259" key="2">
    <source>
        <dbReference type="Pfam" id="PF12756"/>
    </source>
</evidence>
<sequence length="464" mass="51071">MAAMDTARSQTGFYCSTSGTYFSDLQSLSEHYKSDFHRYNLKRKVAGLPPVTKEWFEARKAQLSSTAAGASSAPVQRTWIDPLTKKKFNTENTYLAFVRSKKYAELVRRSGQPPPEPIIVTRQPAGEGDQQQADSAGAAPAPASTAKPAGFKVVAPSGGLPQKKLDGADVSMADAEEDEADDDESGWETASEEEVAELAGMAGRSDKDTSMEDAAAGASAGDDGKEWPEWDVRRSLFDNHMSKSFQANLEYMFKNFGFYLPDSQYLTDPEGLLKYLGAKLQVGGVPLYVRGDDSNVRQFRSLHAVQRHMVDTCQCKMTYDDNEEEYEEFYDYDLGQDSGAADESSGAVVLAGTVPGTSAVAVAGYELVVGGGEDEFSGGKILGHREFARLYRQRHRPEDDRRSVLVNTMLARYRALGAPTSTDDVRDLKTKKEATASRRHQQASQLKMSMIKNNLKKLPKNCEY</sequence>
<feature type="compositionally biased region" description="Low complexity" evidence="1">
    <location>
        <begin position="125"/>
        <end position="150"/>
    </location>
</feature>
<organism evidence="4 5">
    <name type="scientific">Volvox reticuliferus</name>
    <dbReference type="NCBI Taxonomy" id="1737510"/>
    <lineage>
        <taxon>Eukaryota</taxon>
        <taxon>Viridiplantae</taxon>
        <taxon>Chlorophyta</taxon>
        <taxon>core chlorophytes</taxon>
        <taxon>Chlorophyceae</taxon>
        <taxon>CS clade</taxon>
        <taxon>Chlamydomonadales</taxon>
        <taxon>Volvocaceae</taxon>
        <taxon>Volvox</taxon>
    </lineage>
</organism>
<proteinExistence type="predicted"/>
<feature type="compositionally biased region" description="Acidic residues" evidence="1">
    <location>
        <begin position="174"/>
        <end position="196"/>
    </location>
</feature>
<dbReference type="PANTHER" id="PTHR13182">
    <property type="entry name" value="ZINC FINGER PROTEIN 622"/>
    <property type="match status" value="1"/>
</dbReference>
<evidence type="ECO:0000313" key="6">
    <source>
        <dbReference type="Proteomes" id="UP000747110"/>
    </source>
</evidence>
<dbReference type="GO" id="GO:0042273">
    <property type="term" value="P:ribosomal large subunit biogenesis"/>
    <property type="evidence" value="ECO:0007669"/>
    <property type="project" value="TreeGrafter"/>
</dbReference>
<dbReference type="Proteomes" id="UP000747110">
    <property type="component" value="Unassembled WGS sequence"/>
</dbReference>
<dbReference type="EMBL" id="BNCQ01000006">
    <property type="protein sequence ID" value="GIL98817.1"/>
    <property type="molecule type" value="Genomic_DNA"/>
</dbReference>
<dbReference type="AlphaFoldDB" id="A0A8J4G430"/>
<dbReference type="InterPro" id="IPR040025">
    <property type="entry name" value="Znf622/Rei1/Reh1"/>
</dbReference>
<evidence type="ECO:0000313" key="5">
    <source>
        <dbReference type="Proteomes" id="UP000722791"/>
    </source>
</evidence>
<dbReference type="GO" id="GO:0030687">
    <property type="term" value="C:preribosome, large subunit precursor"/>
    <property type="evidence" value="ECO:0007669"/>
    <property type="project" value="TreeGrafter"/>
</dbReference>
<dbReference type="Pfam" id="PF12756">
    <property type="entry name" value="zf-C2H2_2"/>
    <property type="match status" value="1"/>
</dbReference>
<dbReference type="OrthoDB" id="19329at2759"/>
<evidence type="ECO:0000256" key="1">
    <source>
        <dbReference type="SAM" id="MobiDB-lite"/>
    </source>
</evidence>
<dbReference type="Proteomes" id="UP000722791">
    <property type="component" value="Unassembled WGS sequence"/>
</dbReference>
<reference evidence="4" key="1">
    <citation type="journal article" date="2021" name="Proc. Natl. Acad. Sci. U.S.A.">
        <title>Three genomes in the algal genus Volvox reveal the fate of a haploid sex-determining region after a transition to homothallism.</title>
        <authorList>
            <person name="Yamamoto K."/>
            <person name="Hamaji T."/>
            <person name="Kawai-Toyooka H."/>
            <person name="Matsuzaki R."/>
            <person name="Takahashi F."/>
            <person name="Nishimura Y."/>
            <person name="Kawachi M."/>
            <person name="Noguchi H."/>
            <person name="Minakuchi Y."/>
            <person name="Umen J.G."/>
            <person name="Toyoda A."/>
            <person name="Nozaki H."/>
        </authorList>
    </citation>
    <scope>NUCLEOTIDE SEQUENCE</scope>
    <source>
        <strain evidence="4">NIES-3785</strain>
        <strain evidence="3">NIES-3786</strain>
    </source>
</reference>
<dbReference type="InterPro" id="IPR041661">
    <property type="entry name" value="ZN622/Rei1/Reh1_Znf-C2H2"/>
</dbReference>
<comment type="caution">
    <text evidence="4">The sequence shown here is derived from an EMBL/GenBank/DDBJ whole genome shotgun (WGS) entry which is preliminary data.</text>
</comment>
<name>A0A8J4G430_9CHLO</name>
<dbReference type="PANTHER" id="PTHR13182:SF8">
    <property type="entry name" value="CYTOPLASMIC 60S SUBUNIT BIOGENESIS FACTOR ZNF622"/>
    <property type="match status" value="1"/>
</dbReference>
<evidence type="ECO:0000313" key="3">
    <source>
        <dbReference type="EMBL" id="GIL72343.1"/>
    </source>
</evidence>
<accession>A0A8J4G430</accession>